<dbReference type="Proteomes" id="UP000055024">
    <property type="component" value="Unassembled WGS sequence"/>
</dbReference>
<name>A0A0V1GH40_9BILA</name>
<reference evidence="1 2" key="1">
    <citation type="submission" date="2015-01" db="EMBL/GenBank/DDBJ databases">
        <title>Evolution of Trichinella species and genotypes.</title>
        <authorList>
            <person name="Korhonen P.K."/>
            <person name="Edoardo P."/>
            <person name="Giuseppe L.R."/>
            <person name="Gasser R.B."/>
        </authorList>
    </citation>
    <scope>NUCLEOTIDE SEQUENCE [LARGE SCALE GENOMIC DNA]</scope>
    <source>
        <strain evidence="1">ISS1029</strain>
    </source>
</reference>
<accession>A0A0V1GH40</accession>
<dbReference type="AlphaFoldDB" id="A0A0V1GH40"/>
<comment type="caution">
    <text evidence="1">The sequence shown here is derived from an EMBL/GenBank/DDBJ whole genome shotgun (WGS) entry which is preliminary data.</text>
</comment>
<dbReference type="EMBL" id="JYDP01001978">
    <property type="protein sequence ID" value="KRY97541.1"/>
    <property type="molecule type" value="Genomic_DNA"/>
</dbReference>
<evidence type="ECO:0000313" key="2">
    <source>
        <dbReference type="Proteomes" id="UP000055024"/>
    </source>
</evidence>
<keyword evidence="2" id="KW-1185">Reference proteome</keyword>
<sequence length="34" mass="3797">MAFYTDHHPICAFISSTISSSSVHRATDIQDEQT</sequence>
<evidence type="ECO:0000313" key="1">
    <source>
        <dbReference type="EMBL" id="KRY97541.1"/>
    </source>
</evidence>
<gene>
    <name evidence="1" type="ORF">T11_14855</name>
</gene>
<protein>
    <submittedName>
        <fullName evidence="1">Uncharacterized protein</fullName>
    </submittedName>
</protein>
<organism evidence="1 2">
    <name type="scientific">Trichinella zimbabwensis</name>
    <dbReference type="NCBI Taxonomy" id="268475"/>
    <lineage>
        <taxon>Eukaryota</taxon>
        <taxon>Metazoa</taxon>
        <taxon>Ecdysozoa</taxon>
        <taxon>Nematoda</taxon>
        <taxon>Enoplea</taxon>
        <taxon>Dorylaimia</taxon>
        <taxon>Trichinellida</taxon>
        <taxon>Trichinellidae</taxon>
        <taxon>Trichinella</taxon>
    </lineage>
</organism>
<proteinExistence type="predicted"/>